<feature type="region of interest" description="Disordered" evidence="1">
    <location>
        <begin position="124"/>
        <end position="154"/>
    </location>
</feature>
<protein>
    <submittedName>
        <fullName evidence="2">Uncharacterized protein</fullName>
    </submittedName>
</protein>
<accession>A0AAD7IH45</accession>
<dbReference type="AlphaFoldDB" id="A0AAD7IH45"/>
<evidence type="ECO:0000256" key="1">
    <source>
        <dbReference type="SAM" id="MobiDB-lite"/>
    </source>
</evidence>
<evidence type="ECO:0000313" key="3">
    <source>
        <dbReference type="Proteomes" id="UP001215598"/>
    </source>
</evidence>
<organism evidence="2 3">
    <name type="scientific">Mycena metata</name>
    <dbReference type="NCBI Taxonomy" id="1033252"/>
    <lineage>
        <taxon>Eukaryota</taxon>
        <taxon>Fungi</taxon>
        <taxon>Dikarya</taxon>
        <taxon>Basidiomycota</taxon>
        <taxon>Agaricomycotina</taxon>
        <taxon>Agaricomycetes</taxon>
        <taxon>Agaricomycetidae</taxon>
        <taxon>Agaricales</taxon>
        <taxon>Marasmiineae</taxon>
        <taxon>Mycenaceae</taxon>
        <taxon>Mycena</taxon>
    </lineage>
</organism>
<proteinExistence type="predicted"/>
<name>A0AAD7IH45_9AGAR</name>
<gene>
    <name evidence="2" type="ORF">B0H16DRAFT_1728327</name>
</gene>
<keyword evidence="3" id="KW-1185">Reference proteome</keyword>
<comment type="caution">
    <text evidence="2">The sequence shown here is derived from an EMBL/GenBank/DDBJ whole genome shotgun (WGS) entry which is preliminary data.</text>
</comment>
<dbReference type="EMBL" id="JARKIB010000096">
    <property type="protein sequence ID" value="KAJ7742071.1"/>
    <property type="molecule type" value="Genomic_DNA"/>
</dbReference>
<dbReference type="Proteomes" id="UP001215598">
    <property type="component" value="Unassembled WGS sequence"/>
</dbReference>
<reference evidence="2" key="1">
    <citation type="submission" date="2023-03" db="EMBL/GenBank/DDBJ databases">
        <title>Massive genome expansion in bonnet fungi (Mycena s.s.) driven by repeated elements and novel gene families across ecological guilds.</title>
        <authorList>
            <consortium name="Lawrence Berkeley National Laboratory"/>
            <person name="Harder C.B."/>
            <person name="Miyauchi S."/>
            <person name="Viragh M."/>
            <person name="Kuo A."/>
            <person name="Thoen E."/>
            <person name="Andreopoulos B."/>
            <person name="Lu D."/>
            <person name="Skrede I."/>
            <person name="Drula E."/>
            <person name="Henrissat B."/>
            <person name="Morin E."/>
            <person name="Kohler A."/>
            <person name="Barry K."/>
            <person name="LaButti K."/>
            <person name="Morin E."/>
            <person name="Salamov A."/>
            <person name="Lipzen A."/>
            <person name="Mereny Z."/>
            <person name="Hegedus B."/>
            <person name="Baldrian P."/>
            <person name="Stursova M."/>
            <person name="Weitz H."/>
            <person name="Taylor A."/>
            <person name="Grigoriev I.V."/>
            <person name="Nagy L.G."/>
            <person name="Martin F."/>
            <person name="Kauserud H."/>
        </authorList>
    </citation>
    <scope>NUCLEOTIDE SEQUENCE</scope>
    <source>
        <strain evidence="2">CBHHK182m</strain>
    </source>
</reference>
<sequence>MHCARQRQHVLVLPLPSSSYSPDEHAPTVVNSIVPVPPYPIFTSTLTSTLTSLATPSCTVNRALMLPLPLGNNEVEKGRMCVRCYFPTSTSTSSPTRMSPPTRTSPVHTAVHSAIQERHRPKLLQRCPNPNPASQIEERRGALHRPPRPAMMRSRGRCELVDEGTCRVDPVDPDKNAESQASVPGAVRAQVVCTPAAAVDSRAPPHVTPQMESALCAHEEVGKLKAAAAARLLPAAVLASSLSRLDPCSTLPRVPSLGAQERATGSLHPPAHRPPSPHPPCTHTLRWAQAHPAPLLPFSPPPSVFRSHLRMCSACVNHFVVE</sequence>
<evidence type="ECO:0000313" key="2">
    <source>
        <dbReference type="EMBL" id="KAJ7742071.1"/>
    </source>
</evidence>
<feature type="region of interest" description="Disordered" evidence="1">
    <location>
        <begin position="261"/>
        <end position="280"/>
    </location>
</feature>